<name>A0ABW6BZY0_9BACT</name>
<evidence type="ECO:0000313" key="3">
    <source>
        <dbReference type="Proteomes" id="UP001597641"/>
    </source>
</evidence>
<dbReference type="Pfam" id="PF13612">
    <property type="entry name" value="DDE_Tnp_1_3"/>
    <property type="match status" value="1"/>
</dbReference>
<dbReference type="EMBL" id="JBHUOX010000010">
    <property type="protein sequence ID" value="MFD3001608.1"/>
    <property type="molecule type" value="Genomic_DNA"/>
</dbReference>
<keyword evidence="3" id="KW-1185">Reference proteome</keyword>
<gene>
    <name evidence="2" type="ORF">ACFS7Z_14650</name>
</gene>
<evidence type="ECO:0000259" key="1">
    <source>
        <dbReference type="Pfam" id="PF13612"/>
    </source>
</evidence>
<accession>A0ABW6BZY0</accession>
<organism evidence="2 3">
    <name type="scientific">Pontibacter toksunensis</name>
    <dbReference type="NCBI Taxonomy" id="1332631"/>
    <lineage>
        <taxon>Bacteria</taxon>
        <taxon>Pseudomonadati</taxon>
        <taxon>Bacteroidota</taxon>
        <taxon>Cytophagia</taxon>
        <taxon>Cytophagales</taxon>
        <taxon>Hymenobacteraceae</taxon>
        <taxon>Pontibacter</taxon>
    </lineage>
</organism>
<dbReference type="RefSeq" id="WP_377485870.1">
    <property type="nucleotide sequence ID" value="NZ_JBHUOX010000010.1"/>
</dbReference>
<feature type="domain" description="Transposase DDE" evidence="1">
    <location>
        <begin position="39"/>
        <end position="84"/>
    </location>
</feature>
<dbReference type="Proteomes" id="UP001597641">
    <property type="component" value="Unassembled WGS sequence"/>
</dbReference>
<proteinExistence type="predicted"/>
<sequence>MLRVLLLATGAREAEELLRSGRRRACSSLRPTWPTAPEVLSSLLEGLKGKCYGDRGYLSFLLVKGLHLMARMRKNMKNMLLKLKVRNNSIINSSGSLNNRPKDKFYRLSRTVF</sequence>
<dbReference type="InterPro" id="IPR025668">
    <property type="entry name" value="Tnp_DDE_dom"/>
</dbReference>
<comment type="caution">
    <text evidence="2">The sequence shown here is derived from an EMBL/GenBank/DDBJ whole genome shotgun (WGS) entry which is preliminary data.</text>
</comment>
<evidence type="ECO:0000313" key="2">
    <source>
        <dbReference type="EMBL" id="MFD3001608.1"/>
    </source>
</evidence>
<protein>
    <submittedName>
        <fullName evidence="2">Transposase</fullName>
    </submittedName>
</protein>
<reference evidence="3" key="1">
    <citation type="journal article" date="2019" name="Int. J. Syst. Evol. Microbiol.">
        <title>The Global Catalogue of Microorganisms (GCM) 10K type strain sequencing project: providing services to taxonomists for standard genome sequencing and annotation.</title>
        <authorList>
            <consortium name="The Broad Institute Genomics Platform"/>
            <consortium name="The Broad Institute Genome Sequencing Center for Infectious Disease"/>
            <person name="Wu L."/>
            <person name="Ma J."/>
        </authorList>
    </citation>
    <scope>NUCLEOTIDE SEQUENCE [LARGE SCALE GENOMIC DNA]</scope>
    <source>
        <strain evidence="3">KCTC 23984</strain>
    </source>
</reference>